<dbReference type="InterPro" id="IPR029058">
    <property type="entry name" value="AB_hydrolase_fold"/>
</dbReference>
<sequence length="337" mass="39352">MKKVIIGIHGLGNKPPKYLLKKWWKDAIKEGFNKSGFKNELVDFELVYWADILYEKPLDKWMKDKDSPYFLDEPYKKSPKNFESEDSSFKQDLIDFISAQLNKIFLNEDKTLNYGFITDFILENFFKDLNTYYIEECKDEYDQTCKAKHLIRKRIIEILNKYEGYEILIIAHSMGSIVAFDVLTFLMPETNIHTLVTIGSPLGLPVVVSKIAAEHKKHPDGHKYMATPPGVSTNWFNLADINDKVALNYKLNDDFSPNEKGVSPFDFLVVNDYEIKKHKNPHKSFGYLRTPEMSKILNEFINTKEKKFAYKVADKLEQFVEDIKVQAEFVKDRLNIN</sequence>
<evidence type="ECO:0000313" key="2">
    <source>
        <dbReference type="EMBL" id="MCW3807486.1"/>
    </source>
</evidence>
<dbReference type="InterPro" id="IPR012908">
    <property type="entry name" value="PGAP1-ab_dom-like"/>
</dbReference>
<evidence type="ECO:0000259" key="1">
    <source>
        <dbReference type="Pfam" id="PF07819"/>
    </source>
</evidence>
<organism evidence="2 3">
    <name type="scientific">Plebeiibacterium marinum</name>
    <dbReference type="NCBI Taxonomy" id="2992111"/>
    <lineage>
        <taxon>Bacteria</taxon>
        <taxon>Pseudomonadati</taxon>
        <taxon>Bacteroidota</taxon>
        <taxon>Bacteroidia</taxon>
        <taxon>Marinilabiliales</taxon>
        <taxon>Marinilabiliaceae</taxon>
        <taxon>Plebeiibacterium</taxon>
    </lineage>
</organism>
<dbReference type="Proteomes" id="UP001207408">
    <property type="component" value="Unassembled WGS sequence"/>
</dbReference>
<comment type="caution">
    <text evidence="2">The sequence shown here is derived from an EMBL/GenBank/DDBJ whole genome shotgun (WGS) entry which is preliminary data.</text>
</comment>
<gene>
    <name evidence="2" type="ORF">OM074_17785</name>
</gene>
<dbReference type="AlphaFoldDB" id="A0AAE3MH40"/>
<dbReference type="RefSeq" id="WP_301201899.1">
    <property type="nucleotide sequence ID" value="NZ_JAPDPI010000048.1"/>
</dbReference>
<protein>
    <submittedName>
        <fullName evidence="2">GPI inositol-deacylase</fullName>
    </submittedName>
</protein>
<name>A0AAE3MH40_9BACT</name>
<accession>A0AAE3MH40</accession>
<dbReference type="Gene3D" id="3.40.50.1820">
    <property type="entry name" value="alpha/beta hydrolase"/>
    <property type="match status" value="1"/>
</dbReference>
<reference evidence="2" key="1">
    <citation type="submission" date="2022-10" db="EMBL/GenBank/DDBJ databases">
        <authorList>
            <person name="Yu W.X."/>
        </authorList>
    </citation>
    <scope>NUCLEOTIDE SEQUENCE</scope>
    <source>
        <strain evidence="2">D04</strain>
    </source>
</reference>
<dbReference type="EMBL" id="JAPDPI010000048">
    <property type="protein sequence ID" value="MCW3807486.1"/>
    <property type="molecule type" value="Genomic_DNA"/>
</dbReference>
<dbReference type="Pfam" id="PF07819">
    <property type="entry name" value="PGAP1"/>
    <property type="match status" value="1"/>
</dbReference>
<evidence type="ECO:0000313" key="3">
    <source>
        <dbReference type="Proteomes" id="UP001207408"/>
    </source>
</evidence>
<dbReference type="GO" id="GO:0016788">
    <property type="term" value="F:hydrolase activity, acting on ester bonds"/>
    <property type="evidence" value="ECO:0007669"/>
    <property type="project" value="InterPro"/>
</dbReference>
<dbReference type="SUPFAM" id="SSF53474">
    <property type="entry name" value="alpha/beta-Hydrolases"/>
    <property type="match status" value="1"/>
</dbReference>
<proteinExistence type="predicted"/>
<feature type="domain" description="GPI inositol-deacylase PGAP1-like alpha/beta" evidence="1">
    <location>
        <begin position="118"/>
        <end position="208"/>
    </location>
</feature>
<keyword evidence="3" id="KW-1185">Reference proteome</keyword>